<evidence type="ECO:0000256" key="10">
    <source>
        <dbReference type="ARBA" id="ARBA00023128"/>
    </source>
</evidence>
<dbReference type="GO" id="GO:0016787">
    <property type="term" value="F:hydrolase activity"/>
    <property type="evidence" value="ECO:0007669"/>
    <property type="project" value="UniProtKB-KW"/>
</dbReference>
<dbReference type="Pfam" id="PF12513">
    <property type="entry name" value="SUV3_C"/>
    <property type="match status" value="1"/>
</dbReference>
<dbReference type="InterPro" id="IPR055206">
    <property type="entry name" value="DEXQc_SUV3"/>
</dbReference>
<reference evidence="14" key="1">
    <citation type="journal article" date="2020" name="Stud. Mycol.">
        <title>101 Dothideomycetes genomes: a test case for predicting lifestyles and emergence of pathogens.</title>
        <authorList>
            <person name="Haridas S."/>
            <person name="Albert R."/>
            <person name="Binder M."/>
            <person name="Bloem J."/>
            <person name="Labutti K."/>
            <person name="Salamov A."/>
            <person name="Andreopoulos B."/>
            <person name="Baker S."/>
            <person name="Barry K."/>
            <person name="Bills G."/>
            <person name="Bluhm B."/>
            <person name="Cannon C."/>
            <person name="Castanera R."/>
            <person name="Culley D."/>
            <person name="Daum C."/>
            <person name="Ezra D."/>
            <person name="Gonzalez J."/>
            <person name="Henrissat B."/>
            <person name="Kuo A."/>
            <person name="Liang C."/>
            <person name="Lipzen A."/>
            <person name="Lutzoni F."/>
            <person name="Magnuson J."/>
            <person name="Mondo S."/>
            <person name="Nolan M."/>
            <person name="Ohm R."/>
            <person name="Pangilinan J."/>
            <person name="Park H.-J."/>
            <person name="Ramirez L."/>
            <person name="Alfaro M."/>
            <person name="Sun H."/>
            <person name="Tritt A."/>
            <person name="Yoshinaga Y."/>
            <person name="Zwiers L.-H."/>
            <person name="Turgeon B."/>
            <person name="Goodwin S."/>
            <person name="Spatafora J."/>
            <person name="Crous P."/>
            <person name="Grigoriev I."/>
        </authorList>
    </citation>
    <scope>NUCLEOTIDE SEQUENCE</scope>
    <source>
        <strain evidence="14">ATCC 74209</strain>
    </source>
</reference>
<dbReference type="CDD" id="cd17913">
    <property type="entry name" value="DEXQc_Suv3"/>
    <property type="match status" value="1"/>
</dbReference>
<dbReference type="InterPro" id="IPR027417">
    <property type="entry name" value="P-loop_NTPase"/>
</dbReference>
<keyword evidence="10" id="KW-0496">Mitochondrion</keyword>
<evidence type="ECO:0000256" key="3">
    <source>
        <dbReference type="ARBA" id="ARBA00004173"/>
    </source>
</evidence>
<dbReference type="GO" id="GO:0000965">
    <property type="term" value="P:mitochondrial RNA 3'-end processing"/>
    <property type="evidence" value="ECO:0007669"/>
    <property type="project" value="TreeGrafter"/>
</dbReference>
<feature type="compositionally biased region" description="Basic and acidic residues" evidence="12">
    <location>
        <begin position="663"/>
        <end position="691"/>
    </location>
</feature>
<dbReference type="FunFam" id="3.40.50.300:FF:000269">
    <property type="entry name" value="ATP-dependent RNA helicase SUPV3L1, mitochondrial"/>
    <property type="match status" value="1"/>
</dbReference>
<dbReference type="SUPFAM" id="SSF52540">
    <property type="entry name" value="P-loop containing nucleoside triphosphate hydrolases"/>
    <property type="match status" value="1"/>
</dbReference>
<keyword evidence="7" id="KW-0347">Helicase</keyword>
<dbReference type="PANTHER" id="PTHR12131">
    <property type="entry name" value="ATP-DEPENDENT RNA AND DNA HELICASE"/>
    <property type="match status" value="1"/>
</dbReference>
<keyword evidence="15" id="KW-1185">Reference proteome</keyword>
<dbReference type="GO" id="GO:0045025">
    <property type="term" value="C:mitochondrial degradosome"/>
    <property type="evidence" value="ECO:0007669"/>
    <property type="project" value="TreeGrafter"/>
</dbReference>
<dbReference type="Gene3D" id="3.40.50.300">
    <property type="entry name" value="P-loop containing nucleotide triphosphate hydrolases"/>
    <property type="match status" value="2"/>
</dbReference>
<gene>
    <name evidence="14" type="ORF">GQ43DRAFT_457099</name>
</gene>
<dbReference type="InterPro" id="IPR001650">
    <property type="entry name" value="Helicase_C-like"/>
</dbReference>
<feature type="compositionally biased region" description="Low complexity" evidence="12">
    <location>
        <begin position="426"/>
        <end position="437"/>
    </location>
</feature>
<evidence type="ECO:0000256" key="12">
    <source>
        <dbReference type="SAM" id="MobiDB-lite"/>
    </source>
</evidence>
<evidence type="ECO:0000313" key="14">
    <source>
        <dbReference type="EMBL" id="KAF2199542.1"/>
    </source>
</evidence>
<evidence type="ECO:0000313" key="15">
    <source>
        <dbReference type="Proteomes" id="UP000799536"/>
    </source>
</evidence>
<feature type="region of interest" description="Disordered" evidence="12">
    <location>
        <begin position="661"/>
        <end position="723"/>
    </location>
</feature>
<keyword evidence="8" id="KW-0067">ATP-binding</keyword>
<sequence length="749" mass="83563">MPPQTRPSLCLFCAFASEHVTRPLRLRPLAQVAYRSTNSSGSELEEPKALDSLKIDEETFERAWRRFEQDTRQNLRKKGDVLSSANKGKNSLDALLRYNFYAQICNAKFTQAELENQRELADLRYPGEWYPGARSVGRTIHLHVGPTNSGKTYHALKRLEEAESGVYLGPLRLLAHEVYSRLNAKGKPCALVTGEEKRIPDVDYAMTSCTVEMAPLNAKLDVAVIDEIQMINHIERGWAWTAALLGLQAKEVHVCGEERAVPIVRELCALLGDKVEVHRYSRLTPLEVADKSLNGNLNKLEKGDCIVSFSVLGIHALRKEIEKKTGRKVAIVYGSLPPETRAQQAKLFNDPDNDYDFLVASDAIGMGLNLSVKRIIFEAMSKSNGQKLMPLNISDVKQIGGRAGRYRTAHQAISEGSSKDAPEATNNSGNGLDDSNSPTAVQPSKPKSSTVGYVTTLEAFDYPALKSKMSKDPPMILTAGIFPPAIIIERFANYFPPGTPFSYILLRLHEIADMHPRFHQCDLRDITSIADAIQTVQNLSVIDRLTLCSAPANMRNPNEQKFIHALAECIAEGRSGHLLDLPYLPLELLDQSPSGEREYLRNLEQMHKMLVLYLWLSYRFPNVFTTRSLADYTKKLVENSIESCLQDFSFTPAAIKAAKRKKKMEELMKRGKGDPNTEPEPAKRDSQKDPPKISNRTYPPKLKSKKNISALSQHGTPPSPLPVVPTLKLKLRLPLLGLEPRTLSVAFCS</sequence>
<dbReference type="CDD" id="cd18805">
    <property type="entry name" value="SF2_C_suv3"/>
    <property type="match status" value="1"/>
</dbReference>
<dbReference type="GO" id="GO:0003724">
    <property type="term" value="F:RNA helicase activity"/>
    <property type="evidence" value="ECO:0007669"/>
    <property type="project" value="UniProtKB-EC"/>
</dbReference>
<feature type="compositionally biased region" description="Polar residues" evidence="12">
    <location>
        <begin position="438"/>
        <end position="448"/>
    </location>
</feature>
<comment type="subcellular location">
    <subcellularLocation>
        <location evidence="3">Mitochondrion</location>
    </subcellularLocation>
</comment>
<dbReference type="OrthoDB" id="6692397at2759"/>
<dbReference type="AlphaFoldDB" id="A0A9P4JMJ5"/>
<organism evidence="14 15">
    <name type="scientific">Delitschia confertaspora ATCC 74209</name>
    <dbReference type="NCBI Taxonomy" id="1513339"/>
    <lineage>
        <taxon>Eukaryota</taxon>
        <taxon>Fungi</taxon>
        <taxon>Dikarya</taxon>
        <taxon>Ascomycota</taxon>
        <taxon>Pezizomycotina</taxon>
        <taxon>Dothideomycetes</taxon>
        <taxon>Pleosporomycetidae</taxon>
        <taxon>Pleosporales</taxon>
        <taxon>Delitschiaceae</taxon>
        <taxon>Delitschia</taxon>
    </lineage>
</organism>
<dbReference type="InterPro" id="IPR022192">
    <property type="entry name" value="SUV3_C"/>
</dbReference>
<keyword evidence="6 14" id="KW-0378">Hydrolase</keyword>
<name>A0A9P4JMJ5_9PLEO</name>
<accession>A0A9P4JMJ5</accession>
<dbReference type="InterPro" id="IPR050699">
    <property type="entry name" value="RNA-DNA_Helicase"/>
</dbReference>
<evidence type="ECO:0000256" key="4">
    <source>
        <dbReference type="ARBA" id="ARBA00012552"/>
    </source>
</evidence>
<dbReference type="PROSITE" id="PS51194">
    <property type="entry name" value="HELICASE_CTER"/>
    <property type="match status" value="1"/>
</dbReference>
<evidence type="ECO:0000256" key="9">
    <source>
        <dbReference type="ARBA" id="ARBA00022946"/>
    </source>
</evidence>
<evidence type="ECO:0000256" key="7">
    <source>
        <dbReference type="ARBA" id="ARBA00022806"/>
    </source>
</evidence>
<dbReference type="Pfam" id="PF22527">
    <property type="entry name" value="DEXQc_Suv3"/>
    <property type="match status" value="1"/>
</dbReference>
<comment type="cofactor">
    <cofactor evidence="2">
        <name>Mg(2+)</name>
        <dbReference type="ChEBI" id="CHEBI:18420"/>
    </cofactor>
</comment>
<evidence type="ECO:0000256" key="6">
    <source>
        <dbReference type="ARBA" id="ARBA00022801"/>
    </source>
</evidence>
<dbReference type="Pfam" id="PF18147">
    <property type="entry name" value="Suv3_C_1"/>
    <property type="match status" value="1"/>
</dbReference>
<evidence type="ECO:0000256" key="8">
    <source>
        <dbReference type="ARBA" id="ARBA00022840"/>
    </source>
</evidence>
<keyword evidence="9" id="KW-0809">Transit peptide</keyword>
<dbReference type="InterPro" id="IPR041082">
    <property type="entry name" value="Suv3_C_1"/>
</dbReference>
<keyword evidence="5" id="KW-0547">Nucleotide-binding</keyword>
<dbReference type="EC" id="3.6.4.13" evidence="4"/>
<feature type="domain" description="Helicase C-terminal" evidence="13">
    <location>
        <begin position="292"/>
        <end position="445"/>
    </location>
</feature>
<evidence type="ECO:0000256" key="2">
    <source>
        <dbReference type="ARBA" id="ARBA00001946"/>
    </source>
</evidence>
<dbReference type="PANTHER" id="PTHR12131:SF1">
    <property type="entry name" value="ATP-DEPENDENT RNA HELICASE SUPV3L1, MITOCHONDRIAL-RELATED"/>
    <property type="match status" value="1"/>
</dbReference>
<dbReference type="Pfam" id="PF00271">
    <property type="entry name" value="Helicase_C"/>
    <property type="match status" value="1"/>
</dbReference>
<dbReference type="GO" id="GO:0005524">
    <property type="term" value="F:ATP binding"/>
    <property type="evidence" value="ECO:0007669"/>
    <property type="project" value="UniProtKB-KW"/>
</dbReference>
<dbReference type="EMBL" id="ML994070">
    <property type="protein sequence ID" value="KAF2199542.1"/>
    <property type="molecule type" value="Genomic_DNA"/>
</dbReference>
<evidence type="ECO:0000259" key="13">
    <source>
        <dbReference type="PROSITE" id="PS51194"/>
    </source>
</evidence>
<evidence type="ECO:0000256" key="1">
    <source>
        <dbReference type="ARBA" id="ARBA00001936"/>
    </source>
</evidence>
<comment type="catalytic activity">
    <reaction evidence="11">
        <text>ATP + H2O = ADP + phosphate + H(+)</text>
        <dbReference type="Rhea" id="RHEA:13065"/>
        <dbReference type="ChEBI" id="CHEBI:15377"/>
        <dbReference type="ChEBI" id="CHEBI:15378"/>
        <dbReference type="ChEBI" id="CHEBI:30616"/>
        <dbReference type="ChEBI" id="CHEBI:43474"/>
        <dbReference type="ChEBI" id="CHEBI:456216"/>
        <dbReference type="EC" id="3.6.4.13"/>
    </reaction>
</comment>
<dbReference type="Gene3D" id="1.20.58.1080">
    <property type="match status" value="1"/>
</dbReference>
<feature type="region of interest" description="Disordered" evidence="12">
    <location>
        <begin position="407"/>
        <end position="448"/>
    </location>
</feature>
<evidence type="ECO:0000256" key="5">
    <source>
        <dbReference type="ARBA" id="ARBA00022741"/>
    </source>
</evidence>
<dbReference type="Proteomes" id="UP000799536">
    <property type="component" value="Unassembled WGS sequence"/>
</dbReference>
<comment type="cofactor">
    <cofactor evidence="1">
        <name>Mn(2+)</name>
        <dbReference type="ChEBI" id="CHEBI:29035"/>
    </cofactor>
</comment>
<dbReference type="SMART" id="SM00490">
    <property type="entry name" value="HELICc"/>
    <property type="match status" value="1"/>
</dbReference>
<protein>
    <recommendedName>
        <fullName evidence="4">RNA helicase</fullName>
        <ecNumber evidence="4">3.6.4.13</ecNumber>
    </recommendedName>
</protein>
<dbReference type="InterPro" id="IPR044774">
    <property type="entry name" value="Suv3_DEXQc"/>
</dbReference>
<proteinExistence type="predicted"/>
<evidence type="ECO:0000256" key="11">
    <source>
        <dbReference type="ARBA" id="ARBA00047984"/>
    </source>
</evidence>
<comment type="caution">
    <text evidence="14">The sequence shown here is derived from an EMBL/GenBank/DDBJ whole genome shotgun (WGS) entry which is preliminary data.</text>
</comment>